<accession>A0AAD7FVT0</accession>
<dbReference type="Proteomes" id="UP001221757">
    <property type="component" value="Unassembled WGS sequence"/>
</dbReference>
<keyword evidence="8" id="KW-1133">Transmembrane helix</keyword>
<evidence type="ECO:0000313" key="15">
    <source>
        <dbReference type="EMBL" id="KAJ7646240.1"/>
    </source>
</evidence>
<dbReference type="InterPro" id="IPR050121">
    <property type="entry name" value="Cytochrome_P450_monoxygenase"/>
</dbReference>
<dbReference type="EMBL" id="JARKIE010000384">
    <property type="protein sequence ID" value="KAJ7646240.1"/>
    <property type="molecule type" value="Genomic_DNA"/>
</dbReference>
<evidence type="ECO:0000313" key="16">
    <source>
        <dbReference type="Proteomes" id="UP001221757"/>
    </source>
</evidence>
<evidence type="ECO:0000256" key="4">
    <source>
        <dbReference type="ARBA" id="ARBA00010617"/>
    </source>
</evidence>
<dbReference type="InterPro" id="IPR036396">
    <property type="entry name" value="Cyt_P450_sf"/>
</dbReference>
<dbReference type="PANTHER" id="PTHR24305">
    <property type="entry name" value="CYTOCHROME P450"/>
    <property type="match status" value="1"/>
</dbReference>
<dbReference type="GO" id="GO:0005506">
    <property type="term" value="F:iron ion binding"/>
    <property type="evidence" value="ECO:0007669"/>
    <property type="project" value="InterPro"/>
</dbReference>
<keyword evidence="16" id="KW-1185">Reference proteome</keyword>
<gene>
    <name evidence="15" type="ORF">B0H17DRAFT_1215733</name>
</gene>
<feature type="binding site" description="axial binding residue" evidence="13">
    <location>
        <position position="462"/>
    </location>
    <ligand>
        <name>heme</name>
        <dbReference type="ChEBI" id="CHEBI:30413"/>
    </ligand>
    <ligandPart>
        <name>Fe</name>
        <dbReference type="ChEBI" id="CHEBI:18248"/>
    </ligandPart>
</feature>
<evidence type="ECO:0000256" key="14">
    <source>
        <dbReference type="SAM" id="SignalP"/>
    </source>
</evidence>
<keyword evidence="9" id="KW-0560">Oxidoreductase</keyword>
<name>A0AAD7FVT0_MYCRO</name>
<keyword evidence="6" id="KW-0812">Transmembrane</keyword>
<evidence type="ECO:0000256" key="5">
    <source>
        <dbReference type="ARBA" id="ARBA00022617"/>
    </source>
</evidence>
<reference evidence="15" key="1">
    <citation type="submission" date="2023-03" db="EMBL/GenBank/DDBJ databases">
        <title>Massive genome expansion in bonnet fungi (Mycena s.s.) driven by repeated elements and novel gene families across ecological guilds.</title>
        <authorList>
            <consortium name="Lawrence Berkeley National Laboratory"/>
            <person name="Harder C.B."/>
            <person name="Miyauchi S."/>
            <person name="Viragh M."/>
            <person name="Kuo A."/>
            <person name="Thoen E."/>
            <person name="Andreopoulos B."/>
            <person name="Lu D."/>
            <person name="Skrede I."/>
            <person name="Drula E."/>
            <person name="Henrissat B."/>
            <person name="Morin E."/>
            <person name="Kohler A."/>
            <person name="Barry K."/>
            <person name="LaButti K."/>
            <person name="Morin E."/>
            <person name="Salamov A."/>
            <person name="Lipzen A."/>
            <person name="Mereny Z."/>
            <person name="Hegedus B."/>
            <person name="Baldrian P."/>
            <person name="Stursova M."/>
            <person name="Weitz H."/>
            <person name="Taylor A."/>
            <person name="Grigoriev I.V."/>
            <person name="Nagy L.G."/>
            <person name="Martin F."/>
            <person name="Kauserud H."/>
        </authorList>
    </citation>
    <scope>NUCLEOTIDE SEQUENCE</scope>
    <source>
        <strain evidence="15">CBHHK067</strain>
    </source>
</reference>
<dbReference type="GO" id="GO:0016020">
    <property type="term" value="C:membrane"/>
    <property type="evidence" value="ECO:0007669"/>
    <property type="project" value="UniProtKB-SubCell"/>
</dbReference>
<feature type="signal peptide" evidence="14">
    <location>
        <begin position="1"/>
        <end position="20"/>
    </location>
</feature>
<dbReference type="InterPro" id="IPR002403">
    <property type="entry name" value="Cyt_P450_E_grp-IV"/>
</dbReference>
<evidence type="ECO:0000256" key="1">
    <source>
        <dbReference type="ARBA" id="ARBA00001971"/>
    </source>
</evidence>
<dbReference type="GO" id="GO:0004497">
    <property type="term" value="F:monooxygenase activity"/>
    <property type="evidence" value="ECO:0007669"/>
    <property type="project" value="UniProtKB-KW"/>
</dbReference>
<keyword evidence="14" id="KW-0732">Signal</keyword>
<proteinExistence type="inferred from homology"/>
<dbReference type="Pfam" id="PF00067">
    <property type="entry name" value="p450"/>
    <property type="match status" value="1"/>
</dbReference>
<organism evidence="15 16">
    <name type="scientific">Mycena rosella</name>
    <name type="common">Pink bonnet</name>
    <name type="synonym">Agaricus rosellus</name>
    <dbReference type="NCBI Taxonomy" id="1033263"/>
    <lineage>
        <taxon>Eukaryota</taxon>
        <taxon>Fungi</taxon>
        <taxon>Dikarya</taxon>
        <taxon>Basidiomycota</taxon>
        <taxon>Agaricomycotina</taxon>
        <taxon>Agaricomycetes</taxon>
        <taxon>Agaricomycetidae</taxon>
        <taxon>Agaricales</taxon>
        <taxon>Marasmiineae</taxon>
        <taxon>Mycenaceae</taxon>
        <taxon>Mycena</taxon>
    </lineage>
</organism>
<dbReference type="SUPFAM" id="SSF48264">
    <property type="entry name" value="Cytochrome P450"/>
    <property type="match status" value="1"/>
</dbReference>
<comment type="subcellular location">
    <subcellularLocation>
        <location evidence="2">Membrane</location>
    </subcellularLocation>
</comment>
<keyword evidence="11" id="KW-0503">Monooxygenase</keyword>
<evidence type="ECO:0000256" key="9">
    <source>
        <dbReference type="ARBA" id="ARBA00023002"/>
    </source>
</evidence>
<evidence type="ECO:0000256" key="11">
    <source>
        <dbReference type="ARBA" id="ARBA00023033"/>
    </source>
</evidence>
<comment type="similarity">
    <text evidence="4">Belongs to the cytochrome P450 family.</text>
</comment>
<evidence type="ECO:0000256" key="3">
    <source>
        <dbReference type="ARBA" id="ARBA00004721"/>
    </source>
</evidence>
<feature type="chain" id="PRO_5042005873" evidence="14">
    <location>
        <begin position="21"/>
        <end position="520"/>
    </location>
</feature>
<dbReference type="AlphaFoldDB" id="A0AAD7FVT0"/>
<keyword evidence="5 13" id="KW-0349">Heme</keyword>
<keyword evidence="12" id="KW-0472">Membrane</keyword>
<dbReference type="GO" id="GO:0016705">
    <property type="term" value="F:oxidoreductase activity, acting on paired donors, with incorporation or reduction of molecular oxygen"/>
    <property type="evidence" value="ECO:0007669"/>
    <property type="project" value="InterPro"/>
</dbReference>
<dbReference type="PANTHER" id="PTHR24305:SF166">
    <property type="entry name" value="CYTOCHROME P450 12A4, MITOCHONDRIAL-RELATED"/>
    <property type="match status" value="1"/>
</dbReference>
<keyword evidence="10 13" id="KW-0408">Iron</keyword>
<comment type="cofactor">
    <cofactor evidence="1 13">
        <name>heme</name>
        <dbReference type="ChEBI" id="CHEBI:30413"/>
    </cofactor>
</comment>
<protein>
    <submittedName>
        <fullName evidence="15">Cytochrome P450</fullName>
    </submittedName>
</protein>
<dbReference type="PRINTS" id="PR00385">
    <property type="entry name" value="P450"/>
</dbReference>
<dbReference type="PRINTS" id="PR00465">
    <property type="entry name" value="EP450IV"/>
</dbReference>
<dbReference type="GO" id="GO:0020037">
    <property type="term" value="F:heme binding"/>
    <property type="evidence" value="ECO:0007669"/>
    <property type="project" value="InterPro"/>
</dbReference>
<evidence type="ECO:0000256" key="7">
    <source>
        <dbReference type="ARBA" id="ARBA00022723"/>
    </source>
</evidence>
<dbReference type="InterPro" id="IPR001128">
    <property type="entry name" value="Cyt_P450"/>
</dbReference>
<evidence type="ECO:0000256" key="6">
    <source>
        <dbReference type="ARBA" id="ARBA00022692"/>
    </source>
</evidence>
<comment type="caution">
    <text evidence="15">The sequence shown here is derived from an EMBL/GenBank/DDBJ whole genome shotgun (WGS) entry which is preliminary data.</text>
</comment>
<sequence>MSSFTFICAVLLVLVYGIRTLLRCVSSVLDKIPGPPSKSWLTGHLTQFYDPDGWAFQKDLEENYGQVVRLHGLFGDRGLYVFDPAALHSILIKDQNIYEEMPKFQSLNKLLFGPGIFSSIGDDHRKYRKIMIPAFSTANLRGMVPQFYDVAERLDLNAILCRTSLELIGRTGIGYSFDSMLPGKEQANPYAEALRALFPVAFKLSVLLPLLPLILKIPFPSFRRFMINLVPSPMLHHLRDLVDITDGIATQLVAERKAAIKSGVLDVKEDAKDIMSLMMKSNASAEGSIRLTDSELVASLAMTIFAATDTTASSMNRMFHILALYPEAQEKLRAEILDAPEHLHHDALVALPYLDSFVRELLRLFPPTSPAMYREAYEDAILPLRTPMIGVDGILMNTITVPKGTSIYIAIAAANHSKQIWGDDALEFKPERWTNGKAESVTTKMCGIYGNTMTFVGGGRSCIGFKFAQLEMKAVASVLLRAFKFSTPDPRIQWRMTGAVPSPSVHGQPGLPILVEHLKV</sequence>
<dbReference type="Gene3D" id="1.10.630.10">
    <property type="entry name" value="Cytochrome P450"/>
    <property type="match status" value="1"/>
</dbReference>
<evidence type="ECO:0000256" key="13">
    <source>
        <dbReference type="PIRSR" id="PIRSR602403-1"/>
    </source>
</evidence>
<evidence type="ECO:0000256" key="8">
    <source>
        <dbReference type="ARBA" id="ARBA00022989"/>
    </source>
</evidence>
<keyword evidence="7 13" id="KW-0479">Metal-binding</keyword>
<evidence type="ECO:0000256" key="10">
    <source>
        <dbReference type="ARBA" id="ARBA00023004"/>
    </source>
</evidence>
<evidence type="ECO:0000256" key="12">
    <source>
        <dbReference type="ARBA" id="ARBA00023136"/>
    </source>
</evidence>
<evidence type="ECO:0000256" key="2">
    <source>
        <dbReference type="ARBA" id="ARBA00004370"/>
    </source>
</evidence>
<comment type="pathway">
    <text evidence="3">Secondary metabolite biosynthesis; terpenoid biosynthesis.</text>
</comment>